<keyword evidence="3" id="KW-1185">Reference proteome</keyword>
<proteinExistence type="predicted"/>
<dbReference type="InterPro" id="IPR044862">
    <property type="entry name" value="Pro_4_hyd_alph_FE2OG_OXY"/>
</dbReference>
<dbReference type="EMBL" id="CP086356">
    <property type="protein sequence ID" value="UNI17917.1"/>
    <property type="molecule type" value="Genomic_DNA"/>
</dbReference>
<evidence type="ECO:0000259" key="1">
    <source>
        <dbReference type="Pfam" id="PF13640"/>
    </source>
</evidence>
<accession>A0A9Q8QFV5</accession>
<dbReference type="Gene3D" id="2.60.120.620">
    <property type="entry name" value="q2cbj1_9rhob like domain"/>
    <property type="match status" value="1"/>
</dbReference>
<gene>
    <name evidence="2" type="ORF">JDV02_004224</name>
</gene>
<feature type="domain" description="Prolyl 4-hydroxylase alpha subunit Fe(2+) 2OG dioxygenase" evidence="1">
    <location>
        <begin position="135"/>
        <end position="220"/>
    </location>
</feature>
<dbReference type="AlphaFoldDB" id="A0A9Q8QFV5"/>
<evidence type="ECO:0000313" key="3">
    <source>
        <dbReference type="Proteomes" id="UP000829364"/>
    </source>
</evidence>
<dbReference type="OrthoDB" id="27483at2759"/>
<sequence length="837" mass="92814">MANAHGLGDMSAGGEPDLRGDLLNELDNIQTPGSFATIATLPDAPPAGLFVDGLGEVSMPLGEAQAARLIDKCRHAPFGRKEETLVDLSVRKCWEMDRSQFSFRDPAWPSYLKMICANVALDLGIDAVVHAEIYKMLIYGEGAMFKAHTDTEKCSGMFGTLVVCLPSAHGGGDVVVKHCGQAKLLSSSATAQSYLAWYSDVSHEVLPVTSGYRWVLTFNLTLDTSIERPLVGGHQSQMRAVRQILTGWLGVAPESRQNKCLLHVLDHDYTEANMSIGALKARDLAQVQALRDLSTELGYEVFLGLLTKEELGTLDADYDHYHYDHYDDDDDESEEGGFHDLADVCSTNHSFKTLFGLDGRMIAQEVDLAEDDLLTDGYFDDRECEEDRGYTGNEGGGCDPLVSCGVPHDGLHAFLSKSSYDTSDIQPLIRYYARLCLQRPSVPAFPQLLWRLCRTVWEQRLEPDRPSWRPLLTIDGEGLHGVVKVALAREEYTVFEQAASNHKGAMLHSTFAAMMQWVQRGEDVEGRFRAIKKGLCLALSSFNHFSARYRAIRSFMTVPKSIASPDPESSCIRGWARATIRECLDACLSSTVLGPLAGSDMVDCVQYFENPTEFFSLYVMPKLDRRLDQPAFYLALMAQLRRHGVDGSLPIGWVKFAHRLIAECFLRSVSFTRVRGVSSSTQEASAKRPRLTSGVHSSVATAVSTQALADFFSAIDDPSEPDYVVTLFVRNVVEAAPGLAADEFEVLWIPYLRWLAGSMASKEIPFDTPRYQRLFVALLSAYLLNYVGREPPNDTSLVRQGVDCDCGICSELNDFLADGTRRVARYPLNKENRSHVH</sequence>
<name>A0A9Q8QFV5_9HYPO</name>
<dbReference type="Proteomes" id="UP000829364">
    <property type="component" value="Chromosome 3"/>
</dbReference>
<dbReference type="GeneID" id="72066179"/>
<reference evidence="2" key="1">
    <citation type="submission" date="2021-11" db="EMBL/GenBank/DDBJ databases">
        <title>Purpureocillium_takamizusanense_genome.</title>
        <authorList>
            <person name="Nguyen N.-H."/>
        </authorList>
    </citation>
    <scope>NUCLEOTIDE SEQUENCE</scope>
    <source>
        <strain evidence="2">PT3</strain>
    </source>
</reference>
<organism evidence="2 3">
    <name type="scientific">Purpureocillium takamizusanense</name>
    <dbReference type="NCBI Taxonomy" id="2060973"/>
    <lineage>
        <taxon>Eukaryota</taxon>
        <taxon>Fungi</taxon>
        <taxon>Dikarya</taxon>
        <taxon>Ascomycota</taxon>
        <taxon>Pezizomycotina</taxon>
        <taxon>Sordariomycetes</taxon>
        <taxon>Hypocreomycetidae</taxon>
        <taxon>Hypocreales</taxon>
        <taxon>Ophiocordycipitaceae</taxon>
        <taxon>Purpureocillium</taxon>
    </lineage>
</organism>
<dbReference type="PANTHER" id="PTHR33099">
    <property type="entry name" value="FE2OG DIOXYGENASE DOMAIN-CONTAINING PROTEIN"/>
    <property type="match status" value="1"/>
</dbReference>
<dbReference type="PANTHER" id="PTHR33099:SF7">
    <property type="entry name" value="MYND-TYPE DOMAIN-CONTAINING PROTEIN"/>
    <property type="match status" value="1"/>
</dbReference>
<dbReference type="KEGG" id="ptkz:JDV02_004224"/>
<dbReference type="Pfam" id="PF13640">
    <property type="entry name" value="2OG-FeII_Oxy_3"/>
    <property type="match status" value="1"/>
</dbReference>
<dbReference type="RefSeq" id="XP_047841398.1">
    <property type="nucleotide sequence ID" value="XM_047985421.1"/>
</dbReference>
<protein>
    <recommendedName>
        <fullName evidence="1">Prolyl 4-hydroxylase alpha subunit Fe(2+) 2OG dioxygenase domain-containing protein</fullName>
    </recommendedName>
</protein>
<evidence type="ECO:0000313" key="2">
    <source>
        <dbReference type="EMBL" id="UNI17917.1"/>
    </source>
</evidence>